<evidence type="ECO:0000313" key="2">
    <source>
        <dbReference type="EMBL" id="CAD8579062.1"/>
    </source>
</evidence>
<reference evidence="2" key="1">
    <citation type="submission" date="2021-01" db="EMBL/GenBank/DDBJ databases">
        <authorList>
            <person name="Corre E."/>
            <person name="Pelletier E."/>
            <person name="Niang G."/>
            <person name="Scheremetjew M."/>
            <person name="Finn R."/>
            <person name="Kale V."/>
            <person name="Holt S."/>
            <person name="Cochrane G."/>
            <person name="Meng A."/>
            <person name="Brown T."/>
            <person name="Cohen L."/>
        </authorList>
    </citation>
    <scope>NUCLEOTIDE SEQUENCE</scope>
    <source>
        <strain evidence="2">Clade-D-RCC2572</strain>
    </source>
</reference>
<dbReference type="AlphaFoldDB" id="A0A6T5YLX9"/>
<gene>
    <name evidence="2" type="ORF">OMED0929_LOCUS2068</name>
</gene>
<dbReference type="EMBL" id="HBEW01002508">
    <property type="protein sequence ID" value="CAD8579062.1"/>
    <property type="molecule type" value="Transcribed_RNA"/>
</dbReference>
<dbReference type="SUPFAM" id="SSF51735">
    <property type="entry name" value="NAD(P)-binding Rossmann-fold domains"/>
    <property type="match status" value="1"/>
</dbReference>
<evidence type="ECO:0000256" key="1">
    <source>
        <dbReference type="SAM" id="MobiDB-lite"/>
    </source>
</evidence>
<dbReference type="Gene3D" id="3.40.50.720">
    <property type="entry name" value="NAD(P)-binding Rossmann-like Domain"/>
    <property type="match status" value="1"/>
</dbReference>
<dbReference type="InterPro" id="IPR002347">
    <property type="entry name" value="SDR_fam"/>
</dbReference>
<feature type="compositionally biased region" description="Polar residues" evidence="1">
    <location>
        <begin position="365"/>
        <end position="395"/>
    </location>
</feature>
<feature type="region of interest" description="Disordered" evidence="1">
    <location>
        <begin position="350"/>
        <end position="406"/>
    </location>
</feature>
<dbReference type="PANTHER" id="PTHR44656:SF7">
    <property type="entry name" value="DEHYDROGENASE_REDUCTASE SDR FAMILY MEMBER 12"/>
    <property type="match status" value="1"/>
</dbReference>
<organism evidence="2">
    <name type="scientific">Ostreococcus mediterraneus</name>
    <dbReference type="NCBI Taxonomy" id="1486918"/>
    <lineage>
        <taxon>Eukaryota</taxon>
        <taxon>Viridiplantae</taxon>
        <taxon>Chlorophyta</taxon>
        <taxon>Mamiellophyceae</taxon>
        <taxon>Mamiellales</taxon>
        <taxon>Bathycoccaceae</taxon>
        <taxon>Ostreococcus</taxon>
    </lineage>
</organism>
<protein>
    <recommendedName>
        <fullName evidence="3">Protochlorophyllide reductase</fullName>
    </recommendedName>
</protein>
<dbReference type="InterPro" id="IPR052992">
    <property type="entry name" value="SDR_member_12"/>
</dbReference>
<dbReference type="InterPro" id="IPR036291">
    <property type="entry name" value="NAD(P)-bd_dom_sf"/>
</dbReference>
<feature type="compositionally biased region" description="Basic and acidic residues" evidence="1">
    <location>
        <begin position="396"/>
        <end position="406"/>
    </location>
</feature>
<dbReference type="PANTHER" id="PTHR44656">
    <property type="entry name" value="DEHYDROGENASE/REDUCTASE SDR FAMILY MEMBER 12"/>
    <property type="match status" value="1"/>
</dbReference>
<sequence>MFGLGSLYRNLVFATEGYTHYLAPAFASKKLPQLPETSLVGAHIIVTGANQGIGYATAKALFARGATVHMVCRDEARGAAAMKRMEQELGAPRGGALELHVADLSSLSQTRHLVERYTSSGKPLHALVCNAGVMQHERTYTSEGFEYNFAVNTLMTQVLQAGLRPVLGRTAADESNLPQNVERKYYTPRVVVVSSAGMLTESLAVTDLEMRKTSRFDGTKQYARGKRHQVALCERWARLEAENVGSERIASGKGYVGFYSMHPGWVETSGVQNALPKFYESMKNKLRSVEQGADTVLFLLLEDASQLKPGAFYFDRKPVSKHITGGFTKAKPEVVDKLALELDNLATRASVHGEHSQRGVRKSPSFKSSLRNSPSGTLRNSPSGSSLRATNSQTKVDSEGEDASKP</sequence>
<evidence type="ECO:0008006" key="3">
    <source>
        <dbReference type="Google" id="ProtNLM"/>
    </source>
</evidence>
<name>A0A6T5YLX9_9CHLO</name>
<dbReference type="Pfam" id="PF00106">
    <property type="entry name" value="adh_short"/>
    <property type="match status" value="1"/>
</dbReference>
<proteinExistence type="predicted"/>
<accession>A0A6T5YLX9</accession>